<feature type="transmembrane region" description="Helical" evidence="5">
    <location>
        <begin position="50"/>
        <end position="69"/>
    </location>
</feature>
<evidence type="ECO:0000256" key="3">
    <source>
        <dbReference type="ARBA" id="ARBA00022989"/>
    </source>
</evidence>
<gene>
    <name evidence="7" type="ORF">B4N89_40050</name>
</gene>
<dbReference type="GO" id="GO:0016020">
    <property type="term" value="C:membrane"/>
    <property type="evidence" value="ECO:0007669"/>
    <property type="project" value="UniProtKB-SubCell"/>
</dbReference>
<dbReference type="PANTHER" id="PTHR43027">
    <property type="entry name" value="DOXORUBICIN RESISTANCE ABC TRANSPORTER PERMEASE PROTEIN DRRC-RELATED"/>
    <property type="match status" value="1"/>
</dbReference>
<dbReference type="EMBL" id="MWQN01000003">
    <property type="protein sequence ID" value="OPC78355.1"/>
    <property type="molecule type" value="Genomic_DNA"/>
</dbReference>
<evidence type="ECO:0000256" key="4">
    <source>
        <dbReference type="ARBA" id="ARBA00023136"/>
    </source>
</evidence>
<evidence type="ECO:0000313" key="7">
    <source>
        <dbReference type="EMBL" id="OPC78355.1"/>
    </source>
</evidence>
<name>A0A1T3NNS1_9ACTN</name>
<dbReference type="Pfam" id="PF01061">
    <property type="entry name" value="ABC2_membrane"/>
    <property type="match status" value="1"/>
</dbReference>
<proteinExistence type="predicted"/>
<evidence type="ECO:0000256" key="2">
    <source>
        <dbReference type="ARBA" id="ARBA00022692"/>
    </source>
</evidence>
<reference evidence="7 8" key="1">
    <citation type="submission" date="2017-03" db="EMBL/GenBank/DDBJ databases">
        <title>Draft genome sequence of Streptomyces scabrisporus NF3, endophyte isolated from Amphipterygium adstringens.</title>
        <authorList>
            <person name="Vazquez M."/>
            <person name="Ceapa C.D."/>
            <person name="Rodriguez Luna D."/>
            <person name="Sanchez Esquivel S."/>
        </authorList>
    </citation>
    <scope>NUCLEOTIDE SEQUENCE [LARGE SCALE GENOMIC DNA]</scope>
    <source>
        <strain evidence="7 8">NF3</strain>
    </source>
</reference>
<dbReference type="STRING" id="159449.B4N89_40050"/>
<keyword evidence="4 5" id="KW-0472">Membrane</keyword>
<evidence type="ECO:0000256" key="1">
    <source>
        <dbReference type="ARBA" id="ARBA00004141"/>
    </source>
</evidence>
<dbReference type="Proteomes" id="UP000190037">
    <property type="component" value="Unassembled WGS sequence"/>
</dbReference>
<dbReference type="GO" id="GO:0140359">
    <property type="term" value="F:ABC-type transporter activity"/>
    <property type="evidence" value="ECO:0007669"/>
    <property type="project" value="InterPro"/>
</dbReference>
<dbReference type="PANTHER" id="PTHR43027:SF2">
    <property type="entry name" value="TRANSPORT PERMEASE PROTEIN"/>
    <property type="match status" value="1"/>
</dbReference>
<comment type="caution">
    <text evidence="7">The sequence shown here is derived from an EMBL/GenBank/DDBJ whole genome shotgun (WGS) entry which is preliminary data.</text>
</comment>
<evidence type="ECO:0000259" key="6">
    <source>
        <dbReference type="Pfam" id="PF01061"/>
    </source>
</evidence>
<organism evidence="7 8">
    <name type="scientific">Embleya scabrispora</name>
    <dbReference type="NCBI Taxonomy" id="159449"/>
    <lineage>
        <taxon>Bacteria</taxon>
        <taxon>Bacillati</taxon>
        <taxon>Actinomycetota</taxon>
        <taxon>Actinomycetes</taxon>
        <taxon>Kitasatosporales</taxon>
        <taxon>Streptomycetaceae</taxon>
        <taxon>Embleya</taxon>
    </lineage>
</organism>
<feature type="transmembrane region" description="Helical" evidence="5">
    <location>
        <begin position="208"/>
        <end position="230"/>
    </location>
</feature>
<accession>A0A1T3NNS1</accession>
<dbReference type="InterPro" id="IPR052902">
    <property type="entry name" value="ABC-2_transporter"/>
</dbReference>
<dbReference type="OrthoDB" id="9778589at2"/>
<feature type="transmembrane region" description="Helical" evidence="5">
    <location>
        <begin position="154"/>
        <end position="172"/>
    </location>
</feature>
<keyword evidence="8" id="KW-1185">Reference proteome</keyword>
<protein>
    <recommendedName>
        <fullName evidence="6">ABC-2 type transporter transmembrane domain-containing protein</fullName>
    </recommendedName>
</protein>
<dbReference type="RefSeq" id="WP_078981446.1">
    <property type="nucleotide sequence ID" value="NZ_MWQN01000003.1"/>
</dbReference>
<sequence length="236" mass="24574">MKGTAWRAVAAAELRIMLRDKTVAATVVLLPLFVASTALASPTPDTVAHSVLFMLLIGVHATLAATLAARRKDLFLKRLRSGADPDASIIVGLVLPAVLVTCGQLVLLVVVLSYTSLSAPDNAGLLVLAIVSGALMCTGVAMATSAFTASAEQAQVTTMPFLVVAIGGNLLVQERAPEHLRWLGYLVPGDGVVDLAIGAWEGMGVGSAFLALASVTAWTLIGAALGIRLFRWEPRH</sequence>
<keyword evidence="2 5" id="KW-0812">Transmembrane</keyword>
<evidence type="ECO:0000256" key="5">
    <source>
        <dbReference type="SAM" id="Phobius"/>
    </source>
</evidence>
<feature type="domain" description="ABC-2 type transporter transmembrane" evidence="6">
    <location>
        <begin position="6"/>
        <end position="188"/>
    </location>
</feature>
<dbReference type="InterPro" id="IPR013525">
    <property type="entry name" value="ABC2_TM"/>
</dbReference>
<feature type="transmembrane region" description="Helical" evidence="5">
    <location>
        <begin position="89"/>
        <end position="114"/>
    </location>
</feature>
<dbReference type="AlphaFoldDB" id="A0A1T3NNS1"/>
<evidence type="ECO:0000313" key="8">
    <source>
        <dbReference type="Proteomes" id="UP000190037"/>
    </source>
</evidence>
<comment type="subcellular location">
    <subcellularLocation>
        <location evidence="1">Membrane</location>
        <topology evidence="1">Multi-pass membrane protein</topology>
    </subcellularLocation>
</comment>
<feature type="transmembrane region" description="Helical" evidence="5">
    <location>
        <begin position="126"/>
        <end position="147"/>
    </location>
</feature>
<keyword evidence="3 5" id="KW-1133">Transmembrane helix</keyword>